<sequence length="272" mass="29777">MDIHSDPVAEGVYEHSPELRGLYYVSGRRIGFFRLHAVLYRLYACTLGLQDHLISPEQPRIRIPQEHCPGKVRAVHVPLGTEIEKSHIPFLQAVARGSVVGLGGCGTEGSYGLERIAGRAQLPHPRIHSCRGLLLGNLLTQHTRDLRGDLRGYRACGLYPGDLLPVLDGPDLPQGRGYVADLRAFAHFRYVSEHRLDCAVEGDAYASGTSDGLLDGIVPFPARGIDRDLPPGPLGGLLLQLAHYHMQAPFTGDDREGPLKCARVQTCEIPEC</sequence>
<organism evidence="1">
    <name type="scientific">bioreactor metagenome</name>
    <dbReference type="NCBI Taxonomy" id="1076179"/>
    <lineage>
        <taxon>unclassified sequences</taxon>
        <taxon>metagenomes</taxon>
        <taxon>ecological metagenomes</taxon>
    </lineage>
</organism>
<gene>
    <name evidence="1" type="ORF">SDC9_150472</name>
</gene>
<comment type="caution">
    <text evidence="1">The sequence shown here is derived from an EMBL/GenBank/DDBJ whole genome shotgun (WGS) entry which is preliminary data.</text>
</comment>
<evidence type="ECO:0000313" key="1">
    <source>
        <dbReference type="EMBL" id="MPN03245.1"/>
    </source>
</evidence>
<dbReference type="AlphaFoldDB" id="A0A645EMK2"/>
<reference evidence="1" key="1">
    <citation type="submission" date="2019-08" db="EMBL/GenBank/DDBJ databases">
        <authorList>
            <person name="Kucharzyk K."/>
            <person name="Murdoch R.W."/>
            <person name="Higgins S."/>
            <person name="Loffler F."/>
        </authorList>
    </citation>
    <scope>NUCLEOTIDE SEQUENCE</scope>
</reference>
<name>A0A645EMK2_9ZZZZ</name>
<protein>
    <submittedName>
        <fullName evidence="1">Uncharacterized protein</fullName>
    </submittedName>
</protein>
<proteinExistence type="predicted"/>
<accession>A0A645EMK2</accession>
<dbReference type="EMBL" id="VSSQ01049173">
    <property type="protein sequence ID" value="MPN03245.1"/>
    <property type="molecule type" value="Genomic_DNA"/>
</dbReference>